<dbReference type="InterPro" id="IPR051219">
    <property type="entry name" value="Heterochromatin_chromo-domain"/>
</dbReference>
<dbReference type="InterPro" id="IPR016197">
    <property type="entry name" value="Chromo-like_dom_sf"/>
</dbReference>
<comment type="subcellular location">
    <subcellularLocation>
        <location evidence="1">Nucleus</location>
    </subcellularLocation>
</comment>
<dbReference type="InterPro" id="IPR000953">
    <property type="entry name" value="Chromo/chromo_shadow_dom"/>
</dbReference>
<keyword evidence="6" id="KW-1185">Reference proteome</keyword>
<dbReference type="InterPro" id="IPR008251">
    <property type="entry name" value="Chromo_shadow_dom"/>
</dbReference>
<gene>
    <name evidence="5" type="ORF">GFSPODELE1_LOCUS10112</name>
</gene>
<feature type="region of interest" description="Disordered" evidence="3">
    <location>
        <begin position="104"/>
        <end position="195"/>
    </location>
</feature>
<evidence type="ECO:0000256" key="3">
    <source>
        <dbReference type="SAM" id="MobiDB-lite"/>
    </source>
</evidence>
<evidence type="ECO:0000313" key="6">
    <source>
        <dbReference type="Proteomes" id="UP001497453"/>
    </source>
</evidence>
<name>A0ABP1E7I9_9APHY</name>
<dbReference type="PROSITE" id="PS50013">
    <property type="entry name" value="CHROMO_2"/>
    <property type="match status" value="1"/>
</dbReference>
<dbReference type="SUPFAM" id="SSF54160">
    <property type="entry name" value="Chromo domain-like"/>
    <property type="match status" value="2"/>
</dbReference>
<dbReference type="Pfam" id="PF00385">
    <property type="entry name" value="Chromo"/>
    <property type="match status" value="1"/>
</dbReference>
<dbReference type="PANTHER" id="PTHR22812">
    <property type="entry name" value="CHROMOBOX PROTEIN"/>
    <property type="match status" value="1"/>
</dbReference>
<evidence type="ECO:0000256" key="2">
    <source>
        <dbReference type="ARBA" id="ARBA00023242"/>
    </source>
</evidence>
<protein>
    <recommendedName>
        <fullName evidence="4">Chromo domain-containing protein</fullName>
    </recommendedName>
</protein>
<accession>A0ABP1E7I9</accession>
<reference evidence="6" key="1">
    <citation type="submission" date="2024-04" db="EMBL/GenBank/DDBJ databases">
        <authorList>
            <person name="Shaw F."/>
            <person name="Minotto A."/>
        </authorList>
    </citation>
    <scope>NUCLEOTIDE SEQUENCE [LARGE SCALE GENOMIC DNA]</scope>
</reference>
<feature type="region of interest" description="Disordered" evidence="3">
    <location>
        <begin position="1"/>
        <end position="51"/>
    </location>
</feature>
<feature type="compositionally biased region" description="Basic residues" evidence="3">
    <location>
        <begin position="105"/>
        <end position="117"/>
    </location>
</feature>
<dbReference type="Gene3D" id="2.40.50.40">
    <property type="match status" value="2"/>
</dbReference>
<dbReference type="EMBL" id="OZ037951">
    <property type="protein sequence ID" value="CAL1715213.1"/>
    <property type="molecule type" value="Genomic_DNA"/>
</dbReference>
<keyword evidence="2" id="KW-0539">Nucleus</keyword>
<dbReference type="SMART" id="SM00298">
    <property type="entry name" value="CHROMO"/>
    <property type="match status" value="1"/>
</dbReference>
<dbReference type="Proteomes" id="UP001497453">
    <property type="component" value="Chromosome 8"/>
</dbReference>
<proteinExistence type="predicted"/>
<feature type="compositionally biased region" description="Acidic residues" evidence="3">
    <location>
        <begin position="27"/>
        <end position="51"/>
    </location>
</feature>
<dbReference type="Pfam" id="PF01393">
    <property type="entry name" value="Chromo_shadow"/>
    <property type="match status" value="1"/>
</dbReference>
<feature type="domain" description="Chromo" evidence="4">
    <location>
        <begin position="52"/>
        <end position="115"/>
    </location>
</feature>
<evidence type="ECO:0000259" key="4">
    <source>
        <dbReference type="PROSITE" id="PS50013"/>
    </source>
</evidence>
<organism evidence="5 6">
    <name type="scientific">Somion occarium</name>
    <dbReference type="NCBI Taxonomy" id="3059160"/>
    <lineage>
        <taxon>Eukaryota</taxon>
        <taxon>Fungi</taxon>
        <taxon>Dikarya</taxon>
        <taxon>Basidiomycota</taxon>
        <taxon>Agaricomycotina</taxon>
        <taxon>Agaricomycetes</taxon>
        <taxon>Polyporales</taxon>
        <taxon>Cerrenaceae</taxon>
        <taxon>Somion</taxon>
    </lineage>
</organism>
<evidence type="ECO:0000313" key="5">
    <source>
        <dbReference type="EMBL" id="CAL1715213.1"/>
    </source>
</evidence>
<sequence length="278" mass="31832">MAKAIAIEDSDVEMEDQPKTKKQATEAQEEGDDPQENSSEGEDEEGEPVDEYEIEAILGHKYNMAQFGGRIGYLVKWKGYPDSENSYVDENDAKGAQDLIDAYWKRNKKGPKPKGRKSAVSPREESEEVETSQPPPKKRGRPPKARTPETPSEEEAEEERPKAKKPKAAPRKSTEAAKRRKSQPTAEEEENGLDEELGNMKKWLDAASWEHLVDTIDTVERTKDNELYVYFTLNNKSAKKSGFRRCREKSAICKEKMPMKLLDFYESNLRWREDTDEP</sequence>
<evidence type="ECO:0000256" key="1">
    <source>
        <dbReference type="ARBA" id="ARBA00004123"/>
    </source>
</evidence>
<dbReference type="SMART" id="SM00300">
    <property type="entry name" value="ChSh"/>
    <property type="match status" value="1"/>
</dbReference>
<dbReference type="InterPro" id="IPR023780">
    <property type="entry name" value="Chromo_domain"/>
</dbReference>
<feature type="compositionally biased region" description="Acidic residues" evidence="3">
    <location>
        <begin position="186"/>
        <end position="195"/>
    </location>
</feature>